<comment type="subcellular location">
    <subcellularLocation>
        <location evidence="2">Cell membrane</location>
        <topology evidence="2">Multi-pass membrane protein</topology>
    </subcellularLocation>
</comment>
<dbReference type="RefSeq" id="WP_011125183.1">
    <property type="nucleotide sequence ID" value="NC_005042.1"/>
</dbReference>
<dbReference type="KEGG" id="pma:Pro_1031"/>
<dbReference type="GO" id="GO:0005886">
    <property type="term" value="C:plasma membrane"/>
    <property type="evidence" value="ECO:0007669"/>
    <property type="project" value="UniProtKB-SubCell"/>
</dbReference>
<dbReference type="EMBL" id="AE017126">
    <property type="protein sequence ID" value="AAQ00076.1"/>
    <property type="molecule type" value="Genomic_DNA"/>
</dbReference>
<feature type="transmembrane region" description="Helical" evidence="3">
    <location>
        <begin position="54"/>
        <end position="83"/>
    </location>
</feature>
<keyword evidence="3" id="KW-0812">Transmembrane</keyword>
<accession>Q7VBR1</accession>
<dbReference type="STRING" id="167539.Pro_1031"/>
<dbReference type="EnsemblBacteria" id="AAQ00076">
    <property type="protein sequence ID" value="AAQ00076"/>
    <property type="gene ID" value="Pro_1031"/>
</dbReference>
<evidence type="ECO:0000256" key="2">
    <source>
        <dbReference type="PIRNR" id="PIRNR016661"/>
    </source>
</evidence>
<dbReference type="PIRSF" id="PIRSF016661">
    <property type="entry name" value="BioY"/>
    <property type="match status" value="1"/>
</dbReference>
<protein>
    <recommendedName>
        <fullName evidence="2">Biotin transporter</fullName>
    </recommendedName>
</protein>
<reference evidence="4 5" key="1">
    <citation type="journal article" date="2003" name="Proc. Natl. Acad. Sci. U.S.A.">
        <title>Genome sequence of the cyanobacterium Prochlorococcus marinus SS120, a nearly minimal oxyphototrophic genome.</title>
        <authorList>
            <person name="Dufresne A."/>
            <person name="Salanoubat M."/>
            <person name="Partensky F."/>
            <person name="Artiguenave F."/>
            <person name="Axmann I.M."/>
            <person name="Barbe V."/>
            <person name="Duprat S."/>
            <person name="Galperin M.Y."/>
            <person name="Koonin E.V."/>
            <person name="Le Gall F."/>
            <person name="Makarova K.S."/>
            <person name="Ostrowski M."/>
            <person name="Oztas S."/>
            <person name="Robert C."/>
            <person name="Rogozin I.B."/>
            <person name="Scanlan D.J."/>
            <person name="Tandeau de Marsac N."/>
            <person name="Weissenbach J."/>
            <person name="Wincker P."/>
            <person name="Wolf Y.I."/>
            <person name="Hess W.R."/>
        </authorList>
    </citation>
    <scope>NUCLEOTIDE SEQUENCE [LARGE SCALE GENOMIC DNA]</scope>
    <source>
        <strain evidence="5">SARG / CCMP1375 / SS120</strain>
    </source>
</reference>
<feature type="transmembrane region" description="Helical" evidence="3">
    <location>
        <begin position="89"/>
        <end position="111"/>
    </location>
</feature>
<dbReference type="PANTHER" id="PTHR34295:SF1">
    <property type="entry name" value="BIOTIN TRANSPORTER BIOY"/>
    <property type="match status" value="1"/>
</dbReference>
<dbReference type="eggNOG" id="COG1268">
    <property type="taxonomic scope" value="Bacteria"/>
</dbReference>
<keyword evidence="3" id="KW-1133">Transmembrane helix</keyword>
<evidence type="ECO:0000313" key="4">
    <source>
        <dbReference type="EMBL" id="AAQ00076.1"/>
    </source>
</evidence>
<name>Q7VBR1_PROMA</name>
<comment type="similarity">
    <text evidence="1 2">Belongs to the BioY family.</text>
</comment>
<dbReference type="PANTHER" id="PTHR34295">
    <property type="entry name" value="BIOTIN TRANSPORTER BIOY"/>
    <property type="match status" value="1"/>
</dbReference>
<keyword evidence="2 3" id="KW-0472">Membrane</keyword>
<keyword evidence="2" id="KW-1003">Cell membrane</keyword>
<evidence type="ECO:0000313" key="5">
    <source>
        <dbReference type="Proteomes" id="UP000001420"/>
    </source>
</evidence>
<keyword evidence="2" id="KW-0813">Transport</keyword>
<dbReference type="AlphaFoldDB" id="Q7VBR1"/>
<dbReference type="Pfam" id="PF02632">
    <property type="entry name" value="BioY"/>
    <property type="match status" value="1"/>
</dbReference>
<dbReference type="Proteomes" id="UP000001420">
    <property type="component" value="Chromosome"/>
</dbReference>
<evidence type="ECO:0000256" key="1">
    <source>
        <dbReference type="ARBA" id="ARBA00010692"/>
    </source>
</evidence>
<feature type="transmembrane region" description="Helical" evidence="3">
    <location>
        <begin position="162"/>
        <end position="184"/>
    </location>
</feature>
<organism evidence="4 5">
    <name type="scientific">Prochlorococcus marinus (strain SARG / CCMP1375 / SS120)</name>
    <dbReference type="NCBI Taxonomy" id="167539"/>
    <lineage>
        <taxon>Bacteria</taxon>
        <taxon>Bacillati</taxon>
        <taxon>Cyanobacteriota</taxon>
        <taxon>Cyanophyceae</taxon>
        <taxon>Synechococcales</taxon>
        <taxon>Prochlorococcaceae</taxon>
        <taxon>Prochlorococcus</taxon>
    </lineage>
</organism>
<gene>
    <name evidence="4" type="primary">cioY</name>
    <name evidence="4" type="ordered locus">Pro_1031</name>
</gene>
<dbReference type="InterPro" id="IPR003784">
    <property type="entry name" value="BioY"/>
</dbReference>
<keyword evidence="5" id="KW-1185">Reference proteome</keyword>
<feature type="transmembrane region" description="Helical" evidence="3">
    <location>
        <begin position="12"/>
        <end position="34"/>
    </location>
</feature>
<feature type="transmembrane region" description="Helical" evidence="3">
    <location>
        <begin position="123"/>
        <end position="150"/>
    </location>
</feature>
<proteinExistence type="inferred from homology"/>
<evidence type="ECO:0000256" key="3">
    <source>
        <dbReference type="SAM" id="Phobius"/>
    </source>
</evidence>
<dbReference type="PATRIC" id="fig|167539.5.peg.1082"/>
<dbReference type="GO" id="GO:0015225">
    <property type="term" value="F:biotin transmembrane transporter activity"/>
    <property type="evidence" value="ECO:0007669"/>
    <property type="project" value="UniProtKB-UniRule"/>
</dbReference>
<sequence>MNNPLRNLALLGSSLTSLLMILIGGMLPSAILGLSENFSFHIVDLPSSWQIPALLLSGMVYGPSSGIIAVFAYLTIGLFYLPVFHGGGSIGYIATPDFGYLVGFIPAVWITGRIVQTAKRKTLLALFISAVCGLTIIHSIGIINIIFGSLVSRWQQGVVELLLTYSISTFPIQILLCPAIVLIAKSLRKIQLLE</sequence>
<dbReference type="OrthoDB" id="9803495at2"/>
<dbReference type="HOGENOM" id="CLU_077931_4_0_3"/>
<dbReference type="Gene3D" id="1.10.1760.20">
    <property type="match status" value="1"/>
</dbReference>